<dbReference type="AlphaFoldDB" id="A0A1V9XRR3"/>
<keyword evidence="3" id="KW-1185">Reference proteome</keyword>
<evidence type="ECO:0000256" key="1">
    <source>
        <dbReference type="SAM" id="MobiDB-lite"/>
    </source>
</evidence>
<feature type="compositionally biased region" description="Low complexity" evidence="1">
    <location>
        <begin position="94"/>
        <end position="107"/>
    </location>
</feature>
<organism evidence="2 3">
    <name type="scientific">Tropilaelaps mercedesae</name>
    <dbReference type="NCBI Taxonomy" id="418985"/>
    <lineage>
        <taxon>Eukaryota</taxon>
        <taxon>Metazoa</taxon>
        <taxon>Ecdysozoa</taxon>
        <taxon>Arthropoda</taxon>
        <taxon>Chelicerata</taxon>
        <taxon>Arachnida</taxon>
        <taxon>Acari</taxon>
        <taxon>Parasitiformes</taxon>
        <taxon>Mesostigmata</taxon>
        <taxon>Gamasina</taxon>
        <taxon>Dermanyssoidea</taxon>
        <taxon>Laelapidae</taxon>
        <taxon>Tropilaelaps</taxon>
    </lineage>
</organism>
<feature type="compositionally biased region" description="Polar residues" evidence="1">
    <location>
        <begin position="75"/>
        <end position="93"/>
    </location>
</feature>
<reference evidence="2 3" key="1">
    <citation type="journal article" date="2017" name="Gigascience">
        <title>Draft genome of the honey bee ectoparasitic mite, Tropilaelaps mercedesae, is shaped by the parasitic life history.</title>
        <authorList>
            <person name="Dong X."/>
            <person name="Armstrong S.D."/>
            <person name="Xia D."/>
            <person name="Makepeace B.L."/>
            <person name="Darby A.C."/>
            <person name="Kadowaki T."/>
        </authorList>
    </citation>
    <scope>NUCLEOTIDE SEQUENCE [LARGE SCALE GENOMIC DNA]</scope>
    <source>
        <strain evidence="2">Wuxi-XJTLU</strain>
    </source>
</reference>
<accession>A0A1V9XRR3</accession>
<dbReference type="EMBL" id="MNPL01005207">
    <property type="protein sequence ID" value="OQR76175.1"/>
    <property type="molecule type" value="Genomic_DNA"/>
</dbReference>
<feature type="compositionally biased region" description="Polar residues" evidence="1">
    <location>
        <begin position="144"/>
        <end position="157"/>
    </location>
</feature>
<dbReference type="Proteomes" id="UP000192247">
    <property type="component" value="Unassembled WGS sequence"/>
</dbReference>
<proteinExistence type="predicted"/>
<dbReference type="OrthoDB" id="10513714at2759"/>
<name>A0A1V9XRR3_9ACAR</name>
<feature type="region of interest" description="Disordered" evidence="1">
    <location>
        <begin position="130"/>
        <end position="173"/>
    </location>
</feature>
<dbReference type="InParanoid" id="A0A1V9XRR3"/>
<comment type="caution">
    <text evidence="2">The sequence shown here is derived from an EMBL/GenBank/DDBJ whole genome shotgun (WGS) entry which is preliminary data.</text>
</comment>
<protein>
    <submittedName>
        <fullName evidence="2">Uncharacterized protein</fullName>
    </submittedName>
</protein>
<gene>
    <name evidence="2" type="ORF">BIW11_03133</name>
</gene>
<sequence>MAVVIRKMWLYYRIPPHLLEVSRDLERETIEHEAAQMAQRDKPPSYIEVMEGDLRVSGYPPPDYEELSSIFRQQQRGCDNASGNPGLNPNPFNRRQQSIPSRPQSSQRLRFMTWYRTSTFSASSDITNSTLTSTAARPRPEISSVYSIPAGTNSPHSDAQPPTYEEASERARY</sequence>
<evidence type="ECO:0000313" key="2">
    <source>
        <dbReference type="EMBL" id="OQR76175.1"/>
    </source>
</evidence>
<evidence type="ECO:0000313" key="3">
    <source>
        <dbReference type="Proteomes" id="UP000192247"/>
    </source>
</evidence>
<feature type="region of interest" description="Disordered" evidence="1">
    <location>
        <begin position="75"/>
        <end position="107"/>
    </location>
</feature>